<organism evidence="1 2">
    <name type="scientific">Hygrophoropsis aurantiaca</name>
    <dbReference type="NCBI Taxonomy" id="72124"/>
    <lineage>
        <taxon>Eukaryota</taxon>
        <taxon>Fungi</taxon>
        <taxon>Dikarya</taxon>
        <taxon>Basidiomycota</taxon>
        <taxon>Agaricomycotina</taxon>
        <taxon>Agaricomycetes</taxon>
        <taxon>Agaricomycetidae</taxon>
        <taxon>Boletales</taxon>
        <taxon>Coniophorineae</taxon>
        <taxon>Hygrophoropsidaceae</taxon>
        <taxon>Hygrophoropsis</taxon>
    </lineage>
</organism>
<proteinExistence type="predicted"/>
<protein>
    <submittedName>
        <fullName evidence="1">Uncharacterized protein</fullName>
    </submittedName>
</protein>
<name>A0ACB8A390_9AGAM</name>
<dbReference type="EMBL" id="MU267869">
    <property type="protein sequence ID" value="KAH7907815.1"/>
    <property type="molecule type" value="Genomic_DNA"/>
</dbReference>
<accession>A0ACB8A390</accession>
<dbReference type="Proteomes" id="UP000790377">
    <property type="component" value="Unassembled WGS sequence"/>
</dbReference>
<reference evidence="1" key="1">
    <citation type="journal article" date="2021" name="New Phytol.">
        <title>Evolutionary innovations through gain and loss of genes in the ectomycorrhizal Boletales.</title>
        <authorList>
            <person name="Wu G."/>
            <person name="Miyauchi S."/>
            <person name="Morin E."/>
            <person name="Kuo A."/>
            <person name="Drula E."/>
            <person name="Varga T."/>
            <person name="Kohler A."/>
            <person name="Feng B."/>
            <person name="Cao Y."/>
            <person name="Lipzen A."/>
            <person name="Daum C."/>
            <person name="Hundley H."/>
            <person name="Pangilinan J."/>
            <person name="Johnson J."/>
            <person name="Barry K."/>
            <person name="LaButti K."/>
            <person name="Ng V."/>
            <person name="Ahrendt S."/>
            <person name="Min B."/>
            <person name="Choi I.G."/>
            <person name="Park H."/>
            <person name="Plett J.M."/>
            <person name="Magnuson J."/>
            <person name="Spatafora J.W."/>
            <person name="Nagy L.G."/>
            <person name="Henrissat B."/>
            <person name="Grigoriev I.V."/>
            <person name="Yang Z.L."/>
            <person name="Xu J."/>
            <person name="Martin F.M."/>
        </authorList>
    </citation>
    <scope>NUCLEOTIDE SEQUENCE</scope>
    <source>
        <strain evidence="1">ATCC 28755</strain>
    </source>
</reference>
<sequence length="966" mass="108164">MRALLEKVRAEHPDTLDEPRIKGKGKGKETLFRYAGEIIVGEGEIIIGDPRRASGTIKRKPPRDAFYEVKYEYDDNSTGPPPPTAVLITNLSPLTPNQQLRRHFGTFGNIISFEPQIDMETGGALGIVLIKYHSNEEAKRCVERAHGKKLGAGIGPADGGEELKVVFDGEGLKLKAVLKELADRKKREREERRRKEKAAMAPTPAATPKPIPTPLAQTLRPSHQLPPRPAHIPLMNDRSEKSPSDRHPLPSRVKRPPPVSERARAPTNHRFSVFNDLSQHTTPSSSSTPVHSRGRPSHLSHEYGPSPSSHSRSPSPIARRPGHPSGRQQQQKQSASTAVVEALARNGFEHVRVDFSGGTPESVREEDVRYFFRDFKIDMVLRDHGAWYVAFQTSDSARRAGMVLNSGARTLAHHSVTVTVCPPRLQVAVAPTDKTSWTEEEVVNQAEESIVRELKVLLEKDITERVIAVDIRKLVSDEKAKITEMKVKAGVEVVEQKPAEKEKRSLKGLSFRKPNKREREVSTKVVEEDEHVEQEEEEELPPPVEPPKKKRKKDPVTKTRKIVDEDLESEDDDTLVTEVAPEVRKRSVSEDHDEDEKPSKKKLKSDVIIEDERGKRISTKQKSKKAAKSAVHEIALPDMDFDIPETAQILVKSESPPSRSASPVQVSVAPPDDIFQDDEDVYFAKLAFLQADVPPRIPSPVPDSLPAFRKHITGSARTEGYYKISHAEKSAYVAQYALRSTTVESSAPTEPPPPQHVTSSRSNRANARRRAQGLEEINQVQRAVALSKGETAAAELSIKFNQLQTRKKHLRFARSPIHDWGLYAMERIARGEMVIEYVGEIIRAQVADKREKAYERQGIGSSYLFRIDEDLVVDATKKGNLGRLINHSCDPNCTAKIITINGEKKIVIYAKIDIELGDEITYGKFSLRYHPVHFFISPVILDYHFPIEQDKIPCLCGSAKCRGYLN</sequence>
<comment type="caution">
    <text evidence="1">The sequence shown here is derived from an EMBL/GenBank/DDBJ whole genome shotgun (WGS) entry which is preliminary data.</text>
</comment>
<keyword evidence="2" id="KW-1185">Reference proteome</keyword>
<evidence type="ECO:0000313" key="2">
    <source>
        <dbReference type="Proteomes" id="UP000790377"/>
    </source>
</evidence>
<evidence type="ECO:0000313" key="1">
    <source>
        <dbReference type="EMBL" id="KAH7907815.1"/>
    </source>
</evidence>
<gene>
    <name evidence="1" type="ORF">BJ138DRAFT_1013933</name>
</gene>